<evidence type="ECO:0000256" key="7">
    <source>
        <dbReference type="ARBA" id="ARBA00022737"/>
    </source>
</evidence>
<evidence type="ECO:0000259" key="18">
    <source>
        <dbReference type="PROSITE" id="PS50004"/>
    </source>
</evidence>
<dbReference type="InterPro" id="IPR000719">
    <property type="entry name" value="Prot_kinase_dom"/>
</dbReference>
<dbReference type="CDD" id="cd08689">
    <property type="entry name" value="C2_fungal_Pkc1p"/>
    <property type="match status" value="1"/>
</dbReference>
<dbReference type="Pfam" id="PF00069">
    <property type="entry name" value="Pkinase"/>
    <property type="match status" value="1"/>
</dbReference>
<keyword evidence="10" id="KW-0418">Kinase</keyword>
<dbReference type="Pfam" id="PF02185">
    <property type="entry name" value="HR1"/>
    <property type="match status" value="2"/>
</dbReference>
<evidence type="ECO:0000313" key="23">
    <source>
        <dbReference type="EMBL" id="KAJ5218848.1"/>
    </source>
</evidence>
<keyword evidence="7" id="KW-0677">Repeat</keyword>
<dbReference type="Proteomes" id="UP001150904">
    <property type="component" value="Unassembled WGS sequence"/>
</dbReference>
<dbReference type="SMART" id="SM00133">
    <property type="entry name" value="S_TK_X"/>
    <property type="match status" value="1"/>
</dbReference>
<dbReference type="CDD" id="cd05570">
    <property type="entry name" value="STKc_PKC"/>
    <property type="match status" value="1"/>
</dbReference>
<feature type="domain" description="Protein kinase" evidence="19">
    <location>
        <begin position="777"/>
        <end position="1036"/>
    </location>
</feature>
<dbReference type="PROSITE" id="PS50081">
    <property type="entry name" value="ZF_DAG_PE_2"/>
    <property type="match status" value="2"/>
</dbReference>
<reference evidence="23" key="2">
    <citation type="journal article" date="2023" name="IMA Fungus">
        <title>Comparative genomic study of the Penicillium genus elucidates a diverse pangenome and 15 lateral gene transfer events.</title>
        <authorList>
            <person name="Petersen C."/>
            <person name="Sorensen T."/>
            <person name="Nielsen M.R."/>
            <person name="Sondergaard T.E."/>
            <person name="Sorensen J.L."/>
            <person name="Fitzpatrick D.A."/>
            <person name="Frisvad J.C."/>
            <person name="Nielsen K.L."/>
        </authorList>
    </citation>
    <scope>NUCLEOTIDE SEQUENCE</scope>
    <source>
        <strain evidence="23">IBT 15544</strain>
    </source>
</reference>
<keyword evidence="12 16" id="KW-0067">ATP-binding</keyword>
<evidence type="ECO:0000256" key="11">
    <source>
        <dbReference type="ARBA" id="ARBA00022833"/>
    </source>
</evidence>
<dbReference type="PROSITE" id="PS51860">
    <property type="entry name" value="REM_1"/>
    <property type="match status" value="2"/>
</dbReference>
<dbReference type="GO" id="GO:0007165">
    <property type="term" value="P:signal transduction"/>
    <property type="evidence" value="ECO:0007669"/>
    <property type="project" value="InterPro"/>
</dbReference>
<feature type="domain" description="C2" evidence="18">
    <location>
        <begin position="225"/>
        <end position="343"/>
    </location>
</feature>
<evidence type="ECO:0000259" key="21">
    <source>
        <dbReference type="PROSITE" id="PS51285"/>
    </source>
</evidence>
<dbReference type="SMART" id="SM00220">
    <property type="entry name" value="S_TKc"/>
    <property type="match status" value="1"/>
</dbReference>
<protein>
    <recommendedName>
        <fullName evidence="2">protein kinase C</fullName>
        <ecNumber evidence="2">2.7.11.13</ecNumber>
    </recommendedName>
</protein>
<keyword evidence="6" id="KW-0479">Metal-binding</keyword>
<dbReference type="PROSITE" id="PS50004">
    <property type="entry name" value="C2"/>
    <property type="match status" value="1"/>
</dbReference>
<feature type="domain" description="AGC-kinase C-terminal" evidence="21">
    <location>
        <begin position="1037"/>
        <end position="1102"/>
    </location>
</feature>
<dbReference type="SUPFAM" id="SSF57889">
    <property type="entry name" value="Cysteine-rich domain"/>
    <property type="match status" value="2"/>
</dbReference>
<dbReference type="SUPFAM" id="SSF49562">
    <property type="entry name" value="C2 domain (Calcium/lipid-binding domain, CaLB)"/>
    <property type="match status" value="1"/>
</dbReference>
<dbReference type="Gene3D" id="2.60.40.150">
    <property type="entry name" value="C2 domain"/>
    <property type="match status" value="1"/>
</dbReference>
<dbReference type="OrthoDB" id="63267at2759"/>
<dbReference type="PROSITE" id="PS50011">
    <property type="entry name" value="PROTEIN_KINASE_DOM"/>
    <property type="match status" value="1"/>
</dbReference>
<dbReference type="FunFam" id="3.30.60.20:FF:000034">
    <property type="entry name" value="Protein kinase C"/>
    <property type="match status" value="1"/>
</dbReference>
<dbReference type="Pfam" id="PF00168">
    <property type="entry name" value="C2"/>
    <property type="match status" value="1"/>
</dbReference>
<name>A0A9W9NFK7_9EURO</name>
<dbReference type="Gene3D" id="3.30.200.20">
    <property type="entry name" value="Phosphorylase Kinase, domain 1"/>
    <property type="match status" value="1"/>
</dbReference>
<dbReference type="Gene3D" id="1.10.287.160">
    <property type="entry name" value="HR1 repeat"/>
    <property type="match status" value="1"/>
</dbReference>
<evidence type="ECO:0000256" key="13">
    <source>
        <dbReference type="ARBA" id="ARBA00047272"/>
    </source>
</evidence>
<dbReference type="SMART" id="SM00742">
    <property type="entry name" value="Hr1"/>
    <property type="match status" value="2"/>
</dbReference>
<dbReference type="GeneID" id="83175310"/>
<dbReference type="SUPFAM" id="SSF46585">
    <property type="entry name" value="HR1 repeat"/>
    <property type="match status" value="1"/>
</dbReference>
<dbReference type="AlphaFoldDB" id="A0A9W9NFK7"/>
<dbReference type="Gene3D" id="1.10.510.10">
    <property type="entry name" value="Transferase(Phosphotransferase) domain 1"/>
    <property type="match status" value="1"/>
</dbReference>
<dbReference type="CDD" id="cd20823">
    <property type="entry name" value="C1_ScPKC1-like_rpt2"/>
    <property type="match status" value="1"/>
</dbReference>
<keyword evidence="3" id="KW-0723">Serine/threonine-protein kinase</keyword>
<feature type="domain" description="REM-1" evidence="22">
    <location>
        <begin position="142"/>
        <end position="219"/>
    </location>
</feature>
<dbReference type="GO" id="GO:0008270">
    <property type="term" value="F:zinc ion binding"/>
    <property type="evidence" value="ECO:0007669"/>
    <property type="project" value="UniProtKB-KW"/>
</dbReference>
<dbReference type="InterPro" id="IPR011009">
    <property type="entry name" value="Kinase-like_dom_sf"/>
</dbReference>
<dbReference type="FunFam" id="3.30.200.20:FF:000103">
    <property type="entry name" value="Protein kinase C"/>
    <property type="match status" value="1"/>
</dbReference>
<organism evidence="23 24">
    <name type="scientific">Penicillium cinerascens</name>
    <dbReference type="NCBI Taxonomy" id="70096"/>
    <lineage>
        <taxon>Eukaryota</taxon>
        <taxon>Fungi</taxon>
        <taxon>Dikarya</taxon>
        <taxon>Ascomycota</taxon>
        <taxon>Pezizomycotina</taxon>
        <taxon>Eurotiomycetes</taxon>
        <taxon>Eurotiomycetidae</taxon>
        <taxon>Eurotiales</taxon>
        <taxon>Aspergillaceae</taxon>
        <taxon>Penicillium</taxon>
    </lineage>
</organism>
<dbReference type="FunFam" id="2.60.40.150:FF:000191">
    <property type="entry name" value="Protein kinase C"/>
    <property type="match status" value="1"/>
</dbReference>
<dbReference type="EMBL" id="JAPQKR010000004">
    <property type="protein sequence ID" value="KAJ5218848.1"/>
    <property type="molecule type" value="Genomic_DNA"/>
</dbReference>
<dbReference type="GO" id="GO:0005524">
    <property type="term" value="F:ATP binding"/>
    <property type="evidence" value="ECO:0007669"/>
    <property type="project" value="UniProtKB-UniRule"/>
</dbReference>
<keyword evidence="11" id="KW-0862">Zinc</keyword>
<feature type="compositionally biased region" description="Polar residues" evidence="17">
    <location>
        <begin position="590"/>
        <end position="599"/>
    </location>
</feature>
<dbReference type="SMART" id="SM00239">
    <property type="entry name" value="C2"/>
    <property type="match status" value="1"/>
</dbReference>
<dbReference type="EC" id="2.7.11.13" evidence="2"/>
<dbReference type="PROSITE" id="PS00108">
    <property type="entry name" value="PROTEIN_KINASE_ST"/>
    <property type="match status" value="1"/>
</dbReference>
<dbReference type="InterPro" id="IPR046349">
    <property type="entry name" value="C1-like_sf"/>
</dbReference>
<evidence type="ECO:0000256" key="6">
    <source>
        <dbReference type="ARBA" id="ARBA00022723"/>
    </source>
</evidence>
<evidence type="ECO:0000313" key="24">
    <source>
        <dbReference type="Proteomes" id="UP001150904"/>
    </source>
</evidence>
<dbReference type="PANTHER" id="PTHR24351">
    <property type="entry name" value="RIBOSOMAL PROTEIN S6 KINASE"/>
    <property type="match status" value="1"/>
</dbReference>
<dbReference type="InterPro" id="IPR036274">
    <property type="entry name" value="HR1_rpt_sf"/>
</dbReference>
<evidence type="ECO:0000256" key="3">
    <source>
        <dbReference type="ARBA" id="ARBA00022527"/>
    </source>
</evidence>
<dbReference type="FunFam" id="1.10.510.10:FF:000101">
    <property type="entry name" value="Protein kinase C"/>
    <property type="match status" value="1"/>
</dbReference>
<dbReference type="InterPro" id="IPR000961">
    <property type="entry name" value="AGC-kinase_C"/>
</dbReference>
<evidence type="ECO:0000256" key="14">
    <source>
        <dbReference type="ARBA" id="ARBA00047470"/>
    </source>
</evidence>
<keyword evidence="8 16" id="KW-0547">Nucleotide-binding</keyword>
<reference evidence="23" key="1">
    <citation type="submission" date="2022-12" db="EMBL/GenBank/DDBJ databases">
        <authorList>
            <person name="Petersen C."/>
        </authorList>
    </citation>
    <scope>NUCLEOTIDE SEQUENCE</scope>
    <source>
        <strain evidence="23">IBT 15544</strain>
    </source>
</reference>
<comment type="similarity">
    <text evidence="1">Belongs to the protein kinase superfamily. AGC Ser/Thr protein kinase family. PKC subfamily.</text>
</comment>
<comment type="caution">
    <text evidence="23">The sequence shown here is derived from an EMBL/GenBank/DDBJ whole genome shotgun (WGS) entry which is preliminary data.</text>
</comment>
<dbReference type="RefSeq" id="XP_058313421.1">
    <property type="nucleotide sequence ID" value="XM_058448010.1"/>
</dbReference>
<dbReference type="FunFam" id="1.10.287.160:FF:000004">
    <property type="entry name" value="Protein kinase C"/>
    <property type="match status" value="1"/>
</dbReference>
<evidence type="ECO:0000256" key="9">
    <source>
        <dbReference type="ARBA" id="ARBA00022771"/>
    </source>
</evidence>
<evidence type="ECO:0000256" key="2">
    <source>
        <dbReference type="ARBA" id="ARBA00012429"/>
    </source>
</evidence>
<dbReference type="PROSITE" id="PS51285">
    <property type="entry name" value="AGC_KINASE_CTER"/>
    <property type="match status" value="1"/>
</dbReference>
<dbReference type="SMART" id="SM00109">
    <property type="entry name" value="C1"/>
    <property type="match status" value="2"/>
</dbReference>
<dbReference type="InterPro" id="IPR017441">
    <property type="entry name" value="Protein_kinase_ATP_BS"/>
</dbReference>
<evidence type="ECO:0000259" key="20">
    <source>
        <dbReference type="PROSITE" id="PS50081"/>
    </source>
</evidence>
<comment type="catalytic activity">
    <reaction evidence="13">
        <text>L-threonyl-[protein] + ATP = O-phospho-L-threonyl-[protein] + ADP + H(+)</text>
        <dbReference type="Rhea" id="RHEA:46608"/>
        <dbReference type="Rhea" id="RHEA-COMP:11060"/>
        <dbReference type="Rhea" id="RHEA-COMP:11605"/>
        <dbReference type="ChEBI" id="CHEBI:15378"/>
        <dbReference type="ChEBI" id="CHEBI:30013"/>
        <dbReference type="ChEBI" id="CHEBI:30616"/>
        <dbReference type="ChEBI" id="CHEBI:61977"/>
        <dbReference type="ChEBI" id="CHEBI:456216"/>
        <dbReference type="EC" id="2.7.11.13"/>
    </reaction>
</comment>
<accession>A0A9W9NFK7</accession>
<feature type="compositionally biased region" description="Low complexity" evidence="17">
    <location>
        <begin position="650"/>
        <end position="662"/>
    </location>
</feature>
<dbReference type="CDD" id="cd20822">
    <property type="entry name" value="C1_ScPKC1-like_rpt1"/>
    <property type="match status" value="1"/>
</dbReference>
<evidence type="ECO:0000256" key="17">
    <source>
        <dbReference type="SAM" id="MobiDB-lite"/>
    </source>
</evidence>
<feature type="compositionally biased region" description="Gly residues" evidence="17">
    <location>
        <begin position="376"/>
        <end position="388"/>
    </location>
</feature>
<dbReference type="Gene3D" id="3.30.60.20">
    <property type="match status" value="2"/>
</dbReference>
<evidence type="ECO:0000256" key="10">
    <source>
        <dbReference type="ARBA" id="ARBA00022777"/>
    </source>
</evidence>
<evidence type="ECO:0000259" key="22">
    <source>
        <dbReference type="PROSITE" id="PS51860"/>
    </source>
</evidence>
<proteinExistence type="inferred from homology"/>
<dbReference type="InterPro" id="IPR000008">
    <property type="entry name" value="C2_dom"/>
</dbReference>
<dbReference type="InterPro" id="IPR002219">
    <property type="entry name" value="PKC_DAG/PE"/>
</dbReference>
<feature type="domain" description="Phorbol-ester/DAG-type" evidence="20">
    <location>
        <begin position="450"/>
        <end position="498"/>
    </location>
</feature>
<dbReference type="SUPFAM" id="SSF56112">
    <property type="entry name" value="Protein kinase-like (PK-like)"/>
    <property type="match status" value="1"/>
</dbReference>
<dbReference type="GO" id="GO:0004697">
    <property type="term" value="F:diacylglycerol-dependent serine/threonine kinase activity"/>
    <property type="evidence" value="ECO:0007669"/>
    <property type="project" value="UniProtKB-EC"/>
</dbReference>
<evidence type="ECO:0000256" key="16">
    <source>
        <dbReference type="PROSITE-ProRule" id="PRU10141"/>
    </source>
</evidence>
<feature type="binding site" evidence="16">
    <location>
        <position position="806"/>
    </location>
    <ligand>
        <name>ATP</name>
        <dbReference type="ChEBI" id="CHEBI:30616"/>
    </ligand>
</feature>
<dbReference type="InterPro" id="IPR037312">
    <property type="entry name" value="PKC-like_HR1"/>
</dbReference>
<feature type="region of interest" description="Disordered" evidence="17">
    <location>
        <begin position="65"/>
        <end position="120"/>
    </location>
</feature>
<keyword evidence="5" id="KW-0808">Transferase</keyword>
<dbReference type="InterPro" id="IPR037778">
    <property type="entry name" value="C2_fungal_PKC"/>
</dbReference>
<evidence type="ECO:0000256" key="12">
    <source>
        <dbReference type="ARBA" id="ARBA00022840"/>
    </source>
</evidence>
<feature type="region of interest" description="Disordered" evidence="17">
    <location>
        <begin position="589"/>
        <end position="739"/>
    </location>
</feature>
<dbReference type="GO" id="GO:0009272">
    <property type="term" value="P:fungal-type cell wall biogenesis"/>
    <property type="evidence" value="ECO:0007669"/>
    <property type="project" value="InterPro"/>
</dbReference>
<evidence type="ECO:0000256" key="4">
    <source>
        <dbReference type="ARBA" id="ARBA00022553"/>
    </source>
</evidence>
<evidence type="ECO:0000256" key="15">
    <source>
        <dbReference type="PROSITE-ProRule" id="PRU01207"/>
    </source>
</evidence>
<dbReference type="CDD" id="cd11620">
    <property type="entry name" value="HR1_PKC-like_2_fungi"/>
    <property type="match status" value="1"/>
</dbReference>
<dbReference type="Pfam" id="PF00130">
    <property type="entry name" value="C1_1"/>
    <property type="match status" value="2"/>
</dbReference>
<feature type="domain" description="Phorbol-ester/DAG-type" evidence="20">
    <location>
        <begin position="518"/>
        <end position="568"/>
    </location>
</feature>
<sequence length="1102" mass="123165">MEGDEVIASVYRKIEREKALIAAASNMRQSTDNPLVQQRVDANIRDGRKNIAYLEEKMRELQIRYMPDDGGSPQSQRHAPGSGPPPPPKDYAGYFGDGDGDAHGYAQGGTGSMPSGAPFPDPRPYAPIPKARPNYTKLDLIKYDTQYLGPKIQLMLSQLEFKLSVEKQYKAGIEKMVRLYQDEGDRKSRADAEGRRIESNQKIQLLKQALKRYEDLHVDIESSDAPDDESLSSPNMRKPLTGLLTMRIHAVKDVDHAASSRFSRGPETYVIVKVEDTIKARTKATRVDKWLDEAFSIDIDKANEIELTVYDKSGDRPTPIGMLWVRISDIAEEMRRKKIETELNASGWVSADKMENSGGNRSDHPGSPQGSSHGASYGGMGPATGQQGGDNANIPPTVMIDSWFALEPFGRIHLSMSFAKQLKDRRPFDIGLNRQGAVRQKKEEVHEKQGHKFVTQQFYNIMRCALCGEFLKYAAGMQCADCKYTCHRKCYQKVVTKCISKANYETDPDEEKINHRIPHRFEGFSNISANWCCHCGYLLPFGRKNAKRCTECALTCHAHCTHLVPDFCGMSMEAANQILETLIRAKNHNKSTSVSSGLSGRTLRPGGPPQPPQDNAALSYPQKPTEGPYGALPRQPSAEAVSAATNSFMTPQSPTAASQAAQRHPLSPKSPPGPAAAAAAAATGLRSPTQQTPAEMTRPPVQHQQPPPSHAHYDPSVYANFQKPPPPQAMQQQPVGPPAHYGMPPPQQQQMQTMPQQVAVPVKEEAPAKTRIGLDHFNFLAVLGKGNFGKVMLAETKSTRKLYAIKVLKKEFIIENDEVESTKSEKRVFLIANKERHPFLLNLHACFQTETRVYFVMEYISGGDLMLHIQRGQFGLKRAQFYAAEVCLALKYFHENGVIYRDLKLDNILLTLDGHIKIADYGLCKENMWYGCTTSTFCGTPEFMAPEILLDKKYGRAVDWWAFGVLIYQMLLQQSPFRGEDEDEIYDAILADEPLYPIHMPRDSVSILQKLLTREPELRLGSGPTDAQEVMSHAFFRNINWDDIYHKRVPPPFIPTISSPTDTSNFDQEFTSVTPVLTPVQSVLSQAMQEEFRGFSYTADFA</sequence>
<keyword evidence="9" id="KW-0863">Zinc-finger</keyword>
<dbReference type="Pfam" id="PF00433">
    <property type="entry name" value="Pkinase_C"/>
    <property type="match status" value="1"/>
</dbReference>
<keyword evidence="4" id="KW-0597">Phosphoprotein</keyword>
<dbReference type="PROSITE" id="PS00479">
    <property type="entry name" value="ZF_DAG_PE_1"/>
    <property type="match status" value="1"/>
</dbReference>
<feature type="domain" description="REM-1" evidence="22">
    <location>
        <begin position="1"/>
        <end position="67"/>
    </location>
</feature>
<keyword evidence="24" id="KW-1185">Reference proteome</keyword>
<dbReference type="PROSITE" id="PS00107">
    <property type="entry name" value="PROTEIN_KINASE_ATP"/>
    <property type="match status" value="1"/>
</dbReference>
<gene>
    <name evidence="23" type="ORF">N7498_000947</name>
</gene>
<keyword evidence="15" id="KW-0175">Coiled coil</keyword>
<evidence type="ECO:0000256" key="5">
    <source>
        <dbReference type="ARBA" id="ARBA00022679"/>
    </source>
</evidence>
<dbReference type="InterPro" id="IPR008271">
    <property type="entry name" value="Ser/Thr_kinase_AS"/>
</dbReference>
<evidence type="ECO:0000256" key="8">
    <source>
        <dbReference type="ARBA" id="ARBA00022741"/>
    </source>
</evidence>
<evidence type="ECO:0000259" key="19">
    <source>
        <dbReference type="PROSITE" id="PS50011"/>
    </source>
</evidence>
<dbReference type="InterPro" id="IPR017892">
    <property type="entry name" value="Pkinase_C"/>
</dbReference>
<dbReference type="FunFam" id="3.30.60.20:FF:000014">
    <property type="entry name" value="Protein kinase C"/>
    <property type="match status" value="1"/>
</dbReference>
<comment type="catalytic activity">
    <reaction evidence="14">
        <text>L-seryl-[protein] + ATP = O-phospho-L-seryl-[protein] + ADP + H(+)</text>
        <dbReference type="Rhea" id="RHEA:17989"/>
        <dbReference type="Rhea" id="RHEA-COMP:9863"/>
        <dbReference type="Rhea" id="RHEA-COMP:11604"/>
        <dbReference type="ChEBI" id="CHEBI:15378"/>
        <dbReference type="ChEBI" id="CHEBI:29999"/>
        <dbReference type="ChEBI" id="CHEBI:30616"/>
        <dbReference type="ChEBI" id="CHEBI:83421"/>
        <dbReference type="ChEBI" id="CHEBI:456216"/>
        <dbReference type="EC" id="2.7.11.13"/>
    </reaction>
</comment>
<feature type="region of interest" description="Disordered" evidence="17">
    <location>
        <begin position="350"/>
        <end position="392"/>
    </location>
</feature>
<evidence type="ECO:0000256" key="1">
    <source>
        <dbReference type="ARBA" id="ARBA00005490"/>
    </source>
</evidence>
<dbReference type="InterPro" id="IPR011072">
    <property type="entry name" value="HR1_rho-bd"/>
</dbReference>
<dbReference type="InterPro" id="IPR035892">
    <property type="entry name" value="C2_domain_sf"/>
</dbReference>